<feature type="transmembrane region" description="Helical" evidence="6">
    <location>
        <begin position="182"/>
        <end position="202"/>
    </location>
</feature>
<evidence type="ECO:0000313" key="9">
    <source>
        <dbReference type="Proteomes" id="UP001209570"/>
    </source>
</evidence>
<feature type="transmembrane region" description="Helical" evidence="6">
    <location>
        <begin position="209"/>
        <end position="227"/>
    </location>
</feature>
<dbReference type="PANTHER" id="PTHR11132">
    <property type="entry name" value="SOLUTE CARRIER FAMILY 35"/>
    <property type="match status" value="1"/>
</dbReference>
<feature type="transmembrane region" description="Helical" evidence="6">
    <location>
        <begin position="329"/>
        <end position="348"/>
    </location>
</feature>
<dbReference type="Proteomes" id="UP001209570">
    <property type="component" value="Unassembled WGS sequence"/>
</dbReference>
<dbReference type="InterPro" id="IPR037185">
    <property type="entry name" value="EmrE-like"/>
</dbReference>
<organism evidence="8 9">
    <name type="scientific">Pythium insidiosum</name>
    <name type="common">Pythiosis disease agent</name>
    <dbReference type="NCBI Taxonomy" id="114742"/>
    <lineage>
        <taxon>Eukaryota</taxon>
        <taxon>Sar</taxon>
        <taxon>Stramenopiles</taxon>
        <taxon>Oomycota</taxon>
        <taxon>Peronosporomycetes</taxon>
        <taxon>Pythiales</taxon>
        <taxon>Pythiaceae</taxon>
        <taxon>Pythium</taxon>
    </lineage>
</organism>
<dbReference type="EMBL" id="JAKCXM010002071">
    <property type="protein sequence ID" value="KAJ0390469.1"/>
    <property type="molecule type" value="Genomic_DNA"/>
</dbReference>
<evidence type="ECO:0000259" key="7">
    <source>
        <dbReference type="Pfam" id="PF03151"/>
    </source>
</evidence>
<dbReference type="GO" id="GO:0016020">
    <property type="term" value="C:membrane"/>
    <property type="evidence" value="ECO:0007669"/>
    <property type="project" value="UniProtKB-SubCell"/>
</dbReference>
<dbReference type="InterPro" id="IPR050186">
    <property type="entry name" value="TPT_transporter"/>
</dbReference>
<dbReference type="SUPFAM" id="SSF103481">
    <property type="entry name" value="Multidrug resistance efflux transporter EmrE"/>
    <property type="match status" value="1"/>
</dbReference>
<feature type="region of interest" description="Disordered" evidence="5">
    <location>
        <begin position="1"/>
        <end position="30"/>
    </location>
</feature>
<reference evidence="8" key="1">
    <citation type="submission" date="2021-12" db="EMBL/GenBank/DDBJ databases">
        <title>Prjna785345.</title>
        <authorList>
            <person name="Rujirawat T."/>
            <person name="Krajaejun T."/>
        </authorList>
    </citation>
    <scope>NUCLEOTIDE SEQUENCE</scope>
    <source>
        <strain evidence="8">Pi057C3</strain>
    </source>
</reference>
<feature type="transmembrane region" description="Helical" evidence="6">
    <location>
        <begin position="115"/>
        <end position="132"/>
    </location>
</feature>
<evidence type="ECO:0000256" key="6">
    <source>
        <dbReference type="SAM" id="Phobius"/>
    </source>
</evidence>
<dbReference type="InterPro" id="IPR004853">
    <property type="entry name" value="Sugar_P_trans_dom"/>
</dbReference>
<comment type="caution">
    <text evidence="8">The sequence shown here is derived from an EMBL/GenBank/DDBJ whole genome shotgun (WGS) entry which is preliminary data.</text>
</comment>
<evidence type="ECO:0000256" key="2">
    <source>
        <dbReference type="ARBA" id="ARBA00022692"/>
    </source>
</evidence>
<keyword evidence="9" id="KW-1185">Reference proteome</keyword>
<dbReference type="AlphaFoldDB" id="A0AAD5L877"/>
<evidence type="ECO:0000256" key="3">
    <source>
        <dbReference type="ARBA" id="ARBA00022989"/>
    </source>
</evidence>
<evidence type="ECO:0000256" key="1">
    <source>
        <dbReference type="ARBA" id="ARBA00004141"/>
    </source>
</evidence>
<feature type="transmembrane region" description="Helical" evidence="6">
    <location>
        <begin position="381"/>
        <end position="401"/>
    </location>
</feature>
<keyword evidence="4 6" id="KW-0472">Membrane</keyword>
<feature type="transmembrane region" description="Helical" evidence="6">
    <location>
        <begin position="297"/>
        <end position="317"/>
    </location>
</feature>
<comment type="subcellular location">
    <subcellularLocation>
        <location evidence="1">Membrane</location>
        <topology evidence="1">Multi-pass membrane protein</topology>
    </subcellularLocation>
</comment>
<evidence type="ECO:0000256" key="4">
    <source>
        <dbReference type="ARBA" id="ARBA00023136"/>
    </source>
</evidence>
<feature type="transmembrane region" description="Helical" evidence="6">
    <location>
        <begin position="255"/>
        <end position="276"/>
    </location>
</feature>
<feature type="transmembrane region" description="Helical" evidence="6">
    <location>
        <begin position="144"/>
        <end position="162"/>
    </location>
</feature>
<accession>A0AAD5L877</accession>
<protein>
    <recommendedName>
        <fullName evidence="7">Sugar phosphate transporter domain-containing protein</fullName>
    </recommendedName>
</protein>
<evidence type="ECO:0000313" key="8">
    <source>
        <dbReference type="EMBL" id="KAJ0390469.1"/>
    </source>
</evidence>
<evidence type="ECO:0000256" key="5">
    <source>
        <dbReference type="SAM" id="MobiDB-lite"/>
    </source>
</evidence>
<dbReference type="Pfam" id="PF03151">
    <property type="entry name" value="TPT"/>
    <property type="match status" value="1"/>
</dbReference>
<name>A0AAD5L877_PYTIN</name>
<gene>
    <name evidence="8" type="ORF">P43SY_011917</name>
</gene>
<feature type="transmembrane region" description="Helical" evidence="6">
    <location>
        <begin position="355"/>
        <end position="375"/>
    </location>
</feature>
<sequence length="420" mass="44631">MVSPTSCSCSSTVLSDDAKATGKKKPNSSLSDGLVVRLEVHADDDVHDRDRDDHDGKKSCAVSSAGSVKVLHHDVVGAGGAAALVLADGTGKSSGKADAGAAPSGKTAYVASSTVAFWLSMWFVQNIGVTFWNKKALTALRLPVTLTFVHMVCNSLGAFLYIHVYKGVERKPLGPEQQSLMVSFSLVFVSNIVTGNWSLGLVSITFNQVMRALVPGVVVVLSMLVLGKRYSTERKASLVPVAYGVYLTCSGDNSATVLGFVITVVAVVLAGLKAVLSNKFLSGELKLHPVDLILHQAPLSALWCLLAMLCTGEWSVLMQHWDDLPALSVWYLITGAVSFFLNVTSFYANKVTSAVTLSVCANVKQIIVIAMSIAINHDVVTTQKAMGIVLVTLGGVAYAYVSNREMHRVTAPVRAMPTTV</sequence>
<feature type="domain" description="Sugar phosphate transporter" evidence="7">
    <location>
        <begin position="115"/>
        <end position="398"/>
    </location>
</feature>
<keyword evidence="3 6" id="KW-1133">Transmembrane helix</keyword>
<feature type="compositionally biased region" description="Low complexity" evidence="5">
    <location>
        <begin position="1"/>
        <end position="15"/>
    </location>
</feature>
<keyword evidence="2 6" id="KW-0812">Transmembrane</keyword>
<proteinExistence type="predicted"/>